<feature type="transmembrane region" description="Helical" evidence="6">
    <location>
        <begin position="60"/>
        <end position="77"/>
    </location>
</feature>
<dbReference type="Pfam" id="PF02653">
    <property type="entry name" value="BPD_transp_2"/>
    <property type="match status" value="1"/>
</dbReference>
<keyword evidence="2" id="KW-1003">Cell membrane</keyword>
<evidence type="ECO:0000256" key="2">
    <source>
        <dbReference type="ARBA" id="ARBA00022475"/>
    </source>
</evidence>
<reference evidence="7 8" key="1">
    <citation type="journal article" date="2018" name="Arch. Microbiol.">
        <title>New insights into the metabolic potential of the phototrophic purple bacterium Rhodopila globiformis DSM 161(T) from its draft genome sequence and evidence for a vanadium-dependent nitrogenase.</title>
        <authorList>
            <person name="Imhoff J.F."/>
            <person name="Rahn T."/>
            <person name="Kunzel S."/>
            <person name="Neulinger S.C."/>
        </authorList>
    </citation>
    <scope>NUCLEOTIDE SEQUENCE [LARGE SCALE GENOMIC DNA]</scope>
    <source>
        <strain evidence="7 8">DSM 161</strain>
    </source>
</reference>
<evidence type="ECO:0000313" key="7">
    <source>
        <dbReference type="EMBL" id="PPQ38849.1"/>
    </source>
</evidence>
<dbReference type="GO" id="GO:0005886">
    <property type="term" value="C:plasma membrane"/>
    <property type="evidence" value="ECO:0007669"/>
    <property type="project" value="UniProtKB-SubCell"/>
</dbReference>
<dbReference type="PANTHER" id="PTHR30482">
    <property type="entry name" value="HIGH-AFFINITY BRANCHED-CHAIN AMINO ACID TRANSPORT SYSTEM PERMEASE"/>
    <property type="match status" value="1"/>
</dbReference>
<gene>
    <name evidence="7" type="ORF">CCS01_01890</name>
</gene>
<evidence type="ECO:0000256" key="4">
    <source>
        <dbReference type="ARBA" id="ARBA00022989"/>
    </source>
</evidence>
<feature type="transmembrane region" description="Helical" evidence="6">
    <location>
        <begin position="277"/>
        <end position="299"/>
    </location>
</feature>
<feature type="transmembrane region" description="Helical" evidence="6">
    <location>
        <begin position="152"/>
        <end position="170"/>
    </location>
</feature>
<keyword evidence="5 6" id="KW-0472">Membrane</keyword>
<dbReference type="OrthoDB" id="7262547at2"/>
<feature type="transmembrane region" description="Helical" evidence="6">
    <location>
        <begin position="83"/>
        <end position="104"/>
    </location>
</feature>
<evidence type="ECO:0000256" key="3">
    <source>
        <dbReference type="ARBA" id="ARBA00022692"/>
    </source>
</evidence>
<dbReference type="Proteomes" id="UP000239724">
    <property type="component" value="Unassembled WGS sequence"/>
</dbReference>
<comment type="subcellular location">
    <subcellularLocation>
        <location evidence="1">Cell membrane</location>
        <topology evidence="1">Multi-pass membrane protein</topology>
    </subcellularLocation>
</comment>
<proteinExistence type="predicted"/>
<feature type="transmembrane region" description="Helical" evidence="6">
    <location>
        <begin position="7"/>
        <end position="29"/>
    </location>
</feature>
<sequence>MQRYRTALIVLPVLVILALLPLGVGGYILGLLTLGYYYAVFSMSWDLLFGFAGEVNFGPSFLIGVGAYAAALLNHYWEWPIPLCLAVGAVAAVLAGVALAVPALRLTGPYFGLVTLVAVLLLQNVLVLFAGVTGGEIGLDLPDVLSIDANTNYYYALVFMVISGGILFGLSRSPVGLILQASGQDAIEASALGFNVAKHKLTAFCISAFFSGLSGAMLVFYLGTASVGTVVDIAVGVNVIIAAVLGGRRTIIGAAVGAVFLIGAGEILRPLGQLSTFVVAAVALVVILFFPGGFMGRLLHAEGRE</sequence>
<evidence type="ECO:0000256" key="1">
    <source>
        <dbReference type="ARBA" id="ARBA00004651"/>
    </source>
</evidence>
<keyword evidence="8" id="KW-1185">Reference proteome</keyword>
<dbReference type="EMBL" id="NHRY01000037">
    <property type="protein sequence ID" value="PPQ38849.1"/>
    <property type="molecule type" value="Genomic_DNA"/>
</dbReference>
<evidence type="ECO:0000313" key="8">
    <source>
        <dbReference type="Proteomes" id="UP000239724"/>
    </source>
</evidence>
<comment type="caution">
    <text evidence="7">The sequence shown here is derived from an EMBL/GenBank/DDBJ whole genome shotgun (WGS) entry which is preliminary data.</text>
</comment>
<accession>A0A2S6NNI9</accession>
<keyword evidence="3 6" id="KW-0812">Transmembrane</keyword>
<protein>
    <submittedName>
        <fullName evidence="7">Branched-chain amino acid ABC transporter permease</fullName>
    </submittedName>
</protein>
<feature type="transmembrane region" description="Helical" evidence="6">
    <location>
        <begin position="111"/>
        <end position="132"/>
    </location>
</feature>
<name>A0A2S6NNI9_RHOGL</name>
<evidence type="ECO:0000256" key="6">
    <source>
        <dbReference type="SAM" id="Phobius"/>
    </source>
</evidence>
<evidence type="ECO:0000256" key="5">
    <source>
        <dbReference type="ARBA" id="ARBA00023136"/>
    </source>
</evidence>
<dbReference type="InterPro" id="IPR001851">
    <property type="entry name" value="ABC_transp_permease"/>
</dbReference>
<dbReference type="AlphaFoldDB" id="A0A2S6NNI9"/>
<dbReference type="GO" id="GO:0015658">
    <property type="term" value="F:branched-chain amino acid transmembrane transporter activity"/>
    <property type="evidence" value="ECO:0007669"/>
    <property type="project" value="InterPro"/>
</dbReference>
<dbReference type="PANTHER" id="PTHR30482:SF20">
    <property type="entry name" value="HIGH-AFFINITY BRANCHED-CHAIN AMINO ACID TRANSPORT SYSTEM PERMEASE PROTEIN LIVM"/>
    <property type="match status" value="1"/>
</dbReference>
<dbReference type="InterPro" id="IPR043428">
    <property type="entry name" value="LivM-like"/>
</dbReference>
<organism evidence="7 8">
    <name type="scientific">Rhodopila globiformis</name>
    <name type="common">Rhodopseudomonas globiformis</name>
    <dbReference type="NCBI Taxonomy" id="1071"/>
    <lineage>
        <taxon>Bacteria</taxon>
        <taxon>Pseudomonadati</taxon>
        <taxon>Pseudomonadota</taxon>
        <taxon>Alphaproteobacteria</taxon>
        <taxon>Acetobacterales</taxon>
        <taxon>Acetobacteraceae</taxon>
        <taxon>Rhodopila</taxon>
    </lineage>
</organism>
<dbReference type="CDD" id="cd06581">
    <property type="entry name" value="TM_PBP1_LivM_like"/>
    <property type="match status" value="1"/>
</dbReference>
<keyword evidence="4 6" id="KW-1133">Transmembrane helix</keyword>
<feature type="transmembrane region" description="Helical" evidence="6">
    <location>
        <begin position="227"/>
        <end position="245"/>
    </location>
</feature>
<feature type="transmembrane region" description="Helical" evidence="6">
    <location>
        <begin position="252"/>
        <end position="271"/>
    </location>
</feature>